<dbReference type="GO" id="GO:0010629">
    <property type="term" value="P:negative regulation of gene expression"/>
    <property type="evidence" value="ECO:0007669"/>
    <property type="project" value="UniProtKB-ARBA"/>
</dbReference>
<dbReference type="PANTHER" id="PTHR12801">
    <property type="entry name" value="RNA EXONUCLEASE REXO1 / RECO3 FAMILY MEMBER-RELATED"/>
    <property type="match status" value="1"/>
</dbReference>
<evidence type="ECO:0000259" key="8">
    <source>
        <dbReference type="SMART" id="SM00479"/>
    </source>
</evidence>
<evidence type="ECO:0000313" key="10">
    <source>
        <dbReference type="Proteomes" id="UP000289152"/>
    </source>
</evidence>
<dbReference type="STRING" id="5217.A0A4Q1BFT2"/>
<evidence type="ECO:0000256" key="1">
    <source>
        <dbReference type="ARBA" id="ARBA00004123"/>
    </source>
</evidence>
<comment type="caution">
    <text evidence="9">The sequence shown here is derived from an EMBL/GenBank/DDBJ whole genome shotgun (WGS) entry which is preliminary data.</text>
</comment>
<dbReference type="CDD" id="cd06145">
    <property type="entry name" value="REX1_like"/>
    <property type="match status" value="1"/>
</dbReference>
<keyword evidence="6" id="KW-0539">Nucleus</keyword>
<dbReference type="OrthoDB" id="8191639at2759"/>
<organism evidence="9 10">
    <name type="scientific">Tremella mesenterica</name>
    <name type="common">Jelly fungus</name>
    <dbReference type="NCBI Taxonomy" id="5217"/>
    <lineage>
        <taxon>Eukaryota</taxon>
        <taxon>Fungi</taxon>
        <taxon>Dikarya</taxon>
        <taxon>Basidiomycota</taxon>
        <taxon>Agaricomycotina</taxon>
        <taxon>Tremellomycetes</taxon>
        <taxon>Tremellales</taxon>
        <taxon>Tremellaceae</taxon>
        <taxon>Tremella</taxon>
    </lineage>
</organism>
<dbReference type="AlphaFoldDB" id="A0A4Q1BFT2"/>
<feature type="domain" description="Exonuclease" evidence="8">
    <location>
        <begin position="388"/>
        <end position="549"/>
    </location>
</feature>
<dbReference type="InterPro" id="IPR047021">
    <property type="entry name" value="REXO1/3/4-like"/>
</dbReference>
<dbReference type="FunFam" id="3.30.420.10:FF:000031">
    <property type="entry name" value="RNA exonuclease 1"/>
    <property type="match status" value="1"/>
</dbReference>
<accession>A0A4Q1BFT2</accession>
<dbReference type="Proteomes" id="UP000289152">
    <property type="component" value="Unassembled WGS sequence"/>
</dbReference>
<dbReference type="GO" id="GO:0003676">
    <property type="term" value="F:nucleic acid binding"/>
    <property type="evidence" value="ECO:0007669"/>
    <property type="project" value="InterPro"/>
</dbReference>
<dbReference type="VEuPathDB" id="FungiDB:TREMEDRAFT_24631"/>
<feature type="compositionally biased region" description="Low complexity" evidence="7">
    <location>
        <begin position="33"/>
        <end position="46"/>
    </location>
</feature>
<evidence type="ECO:0000256" key="2">
    <source>
        <dbReference type="ARBA" id="ARBA00006357"/>
    </source>
</evidence>
<proteinExistence type="inferred from homology"/>
<keyword evidence="10" id="KW-1185">Reference proteome</keyword>
<dbReference type="GO" id="GO:0004527">
    <property type="term" value="F:exonuclease activity"/>
    <property type="evidence" value="ECO:0007669"/>
    <property type="project" value="UniProtKB-KW"/>
</dbReference>
<evidence type="ECO:0000256" key="6">
    <source>
        <dbReference type="ARBA" id="ARBA00023242"/>
    </source>
</evidence>
<evidence type="ECO:0000256" key="7">
    <source>
        <dbReference type="SAM" id="MobiDB-lite"/>
    </source>
</evidence>
<comment type="similarity">
    <text evidence="2">Belongs to the REXO1/REXO3 family.</text>
</comment>
<feature type="region of interest" description="Disordered" evidence="7">
    <location>
        <begin position="122"/>
        <end position="141"/>
    </location>
</feature>
<dbReference type="InterPro" id="IPR034922">
    <property type="entry name" value="REX1-like_exo"/>
</dbReference>
<keyword evidence="5" id="KW-0269">Exonuclease</keyword>
<reference evidence="9 10" key="1">
    <citation type="submission" date="2016-06" db="EMBL/GenBank/DDBJ databases">
        <title>Evolution of pathogenesis and genome organization in the Tremellales.</title>
        <authorList>
            <person name="Cuomo C."/>
            <person name="Litvintseva A."/>
            <person name="Heitman J."/>
            <person name="Chen Y."/>
            <person name="Sun S."/>
            <person name="Springer D."/>
            <person name="Dromer F."/>
            <person name="Young S."/>
            <person name="Zeng Q."/>
            <person name="Chapman S."/>
            <person name="Gujja S."/>
            <person name="Saif S."/>
            <person name="Birren B."/>
        </authorList>
    </citation>
    <scope>NUCLEOTIDE SEQUENCE [LARGE SCALE GENOMIC DNA]</scope>
    <source>
        <strain evidence="9 10">ATCC 28783</strain>
    </source>
</reference>
<dbReference type="SUPFAM" id="SSF53098">
    <property type="entry name" value="Ribonuclease H-like"/>
    <property type="match status" value="1"/>
</dbReference>
<dbReference type="GO" id="GO:0005634">
    <property type="term" value="C:nucleus"/>
    <property type="evidence" value="ECO:0007669"/>
    <property type="project" value="UniProtKB-SubCell"/>
</dbReference>
<gene>
    <name evidence="9" type="ORF">M231_07210</name>
</gene>
<evidence type="ECO:0000256" key="3">
    <source>
        <dbReference type="ARBA" id="ARBA00022722"/>
    </source>
</evidence>
<dbReference type="SMART" id="SM00479">
    <property type="entry name" value="EXOIII"/>
    <property type="match status" value="1"/>
</dbReference>
<feature type="region of interest" description="Disordered" evidence="7">
    <location>
        <begin position="27"/>
        <end position="63"/>
    </location>
</feature>
<protein>
    <recommendedName>
        <fullName evidence="8">Exonuclease domain-containing protein</fullName>
    </recommendedName>
</protein>
<dbReference type="InterPro" id="IPR013520">
    <property type="entry name" value="Ribonucl_H"/>
</dbReference>
<evidence type="ECO:0000256" key="5">
    <source>
        <dbReference type="ARBA" id="ARBA00022839"/>
    </source>
</evidence>
<dbReference type="EMBL" id="SDIL01000132">
    <property type="protein sequence ID" value="RXK35531.1"/>
    <property type="molecule type" value="Genomic_DNA"/>
</dbReference>
<dbReference type="PANTHER" id="PTHR12801:SF115">
    <property type="entry name" value="FI18136P1-RELATED"/>
    <property type="match status" value="1"/>
</dbReference>
<dbReference type="FunCoup" id="A0A4Q1BFT2">
    <property type="interactions" value="194"/>
</dbReference>
<dbReference type="Gene3D" id="3.30.420.10">
    <property type="entry name" value="Ribonuclease H-like superfamily/Ribonuclease H"/>
    <property type="match status" value="1"/>
</dbReference>
<evidence type="ECO:0000256" key="4">
    <source>
        <dbReference type="ARBA" id="ARBA00022801"/>
    </source>
</evidence>
<sequence>MFSSLGLFNNVPCPDSSCHRPNCVFSHQNQAGPSRSSSSKRPAISPVETNEVGRATKRKSDSTLIPSEIKKAKQVFSTIHSPQTVVETPHEPISPIKSATSTQSLKLSGGVISHGKPLITKHPSSVPILPTDTDQAPKLPLFRRTPQPYADRQKGLQTLFAQFNKLYAETLPQSPKLAQESALAQEEEVSSTSTNLAAYKRSIHHAAVSISRRPIPTTIPHPSIGTIKVSREAYEQAEKASTSRLTRERIIKYCLSHEEMIKWNYPNSTDMSLTSDENLEPSAEGTEKICDRCKMSFVVDGKNLKERFGECKYHHGRTAPQRVEGRRKWIYSCCGRERGEAGCEEGLHVFSEKEDDGKLAKRVPFKTVKQVLESMPRKGEVETQGWVDVVGMDCEMISTTAGISLARVTIIDENGLTLLDELVRQTVTVLDLNSRFSGIKPGELDEAVMDLPAVRSACCAFIGPETIIVGHGLENDLRALRLLHDKIIDTAIVFPHDKGHPFRRALRDIVKEKLGVFIQDRTADLGHSSAVDAKATLDLLKWQVRDDHSS</sequence>
<comment type="subcellular location">
    <subcellularLocation>
        <location evidence="1">Nucleus</location>
    </subcellularLocation>
</comment>
<dbReference type="InterPro" id="IPR012337">
    <property type="entry name" value="RNaseH-like_sf"/>
</dbReference>
<keyword evidence="4" id="KW-0378">Hydrolase</keyword>
<keyword evidence="3" id="KW-0540">Nuclease</keyword>
<dbReference type="InterPro" id="IPR036397">
    <property type="entry name" value="RNaseH_sf"/>
</dbReference>
<name>A0A4Q1BFT2_TREME</name>
<dbReference type="InParanoid" id="A0A4Q1BFT2"/>
<evidence type="ECO:0000313" key="9">
    <source>
        <dbReference type="EMBL" id="RXK35531.1"/>
    </source>
</evidence>